<gene>
    <name evidence="2" type="ORF">CKO31_21625</name>
</gene>
<evidence type="ECO:0000313" key="3">
    <source>
        <dbReference type="Proteomes" id="UP000748752"/>
    </source>
</evidence>
<evidence type="ECO:0000313" key="2">
    <source>
        <dbReference type="EMBL" id="MBK1633306.1"/>
    </source>
</evidence>
<evidence type="ECO:0000256" key="1">
    <source>
        <dbReference type="SAM" id="MobiDB-lite"/>
    </source>
</evidence>
<dbReference type="InterPro" id="IPR010602">
    <property type="entry name" value="DUF1186"/>
</dbReference>
<evidence type="ECO:0008006" key="4">
    <source>
        <dbReference type="Google" id="ProtNLM"/>
    </source>
</evidence>
<comment type="caution">
    <text evidence="2">The sequence shown here is derived from an EMBL/GenBank/DDBJ whole genome shotgun (WGS) entry which is preliminary data.</text>
</comment>
<proteinExistence type="predicted"/>
<dbReference type="InterPro" id="IPR004027">
    <property type="entry name" value="SEC_C_motif"/>
</dbReference>
<dbReference type="PANTHER" id="PTHR33747">
    <property type="entry name" value="UPF0225 PROTEIN SCO1677"/>
    <property type="match status" value="1"/>
</dbReference>
<dbReference type="Gene3D" id="3.10.450.50">
    <property type="match status" value="1"/>
</dbReference>
<dbReference type="SUPFAM" id="SSF103642">
    <property type="entry name" value="Sec-C motif"/>
    <property type="match status" value="1"/>
</dbReference>
<keyword evidence="3" id="KW-1185">Reference proteome</keyword>
<protein>
    <recommendedName>
        <fullName evidence="4">DUF1186 domain-containing protein</fullName>
    </recommendedName>
</protein>
<dbReference type="EMBL" id="NRRV01000077">
    <property type="protein sequence ID" value="MBK1633306.1"/>
    <property type="molecule type" value="Genomic_DNA"/>
</dbReference>
<sequence>MRVGQLGAEPAPMPQVPAQASADENMHTTDIEAIEHALAVNRGHFPVQAVRAAIQQREAVTPILLAALEAAADDPEALQIGETKMLHIYAMYLLAQFREKAAYPLLVRFFSVPGELTLDLTGDVVTEDLRRILASVCDDDLAPIQRMIEDPTVNEYVRSACLKALAILVGEGRVPREQVMGYFASLYREKLPRDDGLVWTALVTASLDLHPQELIGDIEQAYADGLIETFFVRLEDVRRILGEDRDQVMRKARERSRGLIDDTIVEMRGWACFRRPEAAPKPSDVIAATRPAVRGQKIGRNDPCPCGSGKKYKKCCMR</sequence>
<accession>A0ABS1CMZ7</accession>
<dbReference type="Pfam" id="PF02810">
    <property type="entry name" value="SEC-C"/>
    <property type="match status" value="1"/>
</dbReference>
<dbReference type="Proteomes" id="UP000748752">
    <property type="component" value="Unassembled WGS sequence"/>
</dbReference>
<reference evidence="2 3" key="1">
    <citation type="journal article" date="2020" name="Microorganisms">
        <title>Osmotic Adaptation and Compatible Solute Biosynthesis of Phototrophic Bacteria as Revealed from Genome Analyses.</title>
        <authorList>
            <person name="Imhoff J.F."/>
            <person name="Rahn T."/>
            <person name="Kunzel S."/>
            <person name="Keller A."/>
            <person name="Neulinger S.C."/>
        </authorList>
    </citation>
    <scope>NUCLEOTIDE SEQUENCE [LARGE SCALE GENOMIC DNA]</scope>
    <source>
        <strain evidence="2 3">DSM 6210</strain>
    </source>
</reference>
<dbReference type="Pfam" id="PF06685">
    <property type="entry name" value="DUF1186"/>
    <property type="match status" value="1"/>
</dbReference>
<name>A0ABS1CMZ7_9GAMM</name>
<dbReference type="PANTHER" id="PTHR33747:SF1">
    <property type="entry name" value="ADENYLATE CYCLASE-ASSOCIATED CAP C-TERMINAL DOMAIN-CONTAINING PROTEIN"/>
    <property type="match status" value="1"/>
</dbReference>
<feature type="region of interest" description="Disordered" evidence="1">
    <location>
        <begin position="1"/>
        <end position="23"/>
    </location>
</feature>
<organism evidence="2 3">
    <name type="scientific">Thiohalocapsa halophila</name>
    <dbReference type="NCBI Taxonomy" id="69359"/>
    <lineage>
        <taxon>Bacteria</taxon>
        <taxon>Pseudomonadati</taxon>
        <taxon>Pseudomonadota</taxon>
        <taxon>Gammaproteobacteria</taxon>
        <taxon>Chromatiales</taxon>
        <taxon>Chromatiaceae</taxon>
        <taxon>Thiohalocapsa</taxon>
    </lineage>
</organism>